<feature type="compositionally biased region" description="Polar residues" evidence="2">
    <location>
        <begin position="264"/>
        <end position="273"/>
    </location>
</feature>
<comment type="caution">
    <text evidence="3">The sequence shown here is derived from an EMBL/GenBank/DDBJ whole genome shotgun (WGS) entry which is preliminary data.</text>
</comment>
<keyword evidence="4" id="KW-1185">Reference proteome</keyword>
<sequence length="381" mass="44434">MNKTEFLKEIKENFTKIPNNIIIDNEYKLSDLERMVIIKMIQKNNDNKNISFVSIENLSVFLYQKDAETQRKNVSRVLHTLKEKGLINIQTTHQYHKQHKNVIQVNSYSLNQNKFSDSYLKIPNQVLDSAQYEWKDRLFAIQLFSVIWSGSDRISLTNGQIAEKLNSSRPTINKKIRKFNDLGFIQVNKSDYQVNISSLMQMNEQPTPKIATKEAHTEPISIKTGVTPRKNKERLKTALNAQKQESDLPIVSGEPEEKTGEIKTPSSAINQKDNGMRKKKRTYDDTPLNDGWDDEISSYRNKLKETRNDTNTINVFTDDMLDTYNEALRLKIRKKGDNITTFEEMEEVNEQIEEEKNRLRIEAIERKEKAMREIPEGQMLI</sequence>
<name>A0A368VI48_9BACT</name>
<proteinExistence type="predicted"/>
<evidence type="ECO:0008006" key="5">
    <source>
        <dbReference type="Google" id="ProtNLM"/>
    </source>
</evidence>
<protein>
    <recommendedName>
        <fullName evidence="5">Helix-turn-helix protein</fullName>
    </recommendedName>
</protein>
<dbReference type="Proteomes" id="UP000252733">
    <property type="component" value="Unassembled WGS sequence"/>
</dbReference>
<evidence type="ECO:0000256" key="2">
    <source>
        <dbReference type="SAM" id="MobiDB-lite"/>
    </source>
</evidence>
<keyword evidence="1" id="KW-0175">Coiled coil</keyword>
<dbReference type="RefSeq" id="WP_114436442.1">
    <property type="nucleotide sequence ID" value="NZ_QPIZ01000003.1"/>
</dbReference>
<accession>A0A368VI48</accession>
<feature type="coiled-coil region" evidence="1">
    <location>
        <begin position="338"/>
        <end position="369"/>
    </location>
</feature>
<dbReference type="EMBL" id="QPIZ01000003">
    <property type="protein sequence ID" value="RCW38681.1"/>
    <property type="molecule type" value="Genomic_DNA"/>
</dbReference>
<reference evidence="3 4" key="1">
    <citation type="submission" date="2018-07" db="EMBL/GenBank/DDBJ databases">
        <title>Freshwater and sediment microbial communities from various areas in North America, analyzing microbe dynamics in response to fracking.</title>
        <authorList>
            <person name="Lamendella R."/>
        </authorList>
    </citation>
    <scope>NUCLEOTIDE SEQUENCE [LARGE SCALE GENOMIC DNA]</scope>
    <source>
        <strain evidence="3 4">160A</strain>
    </source>
</reference>
<dbReference type="InterPro" id="IPR036388">
    <property type="entry name" value="WH-like_DNA-bd_sf"/>
</dbReference>
<feature type="region of interest" description="Disordered" evidence="2">
    <location>
        <begin position="251"/>
        <end position="284"/>
    </location>
</feature>
<dbReference type="AlphaFoldDB" id="A0A368VI48"/>
<organism evidence="3 4">
    <name type="scientific">Marinilabilia salmonicolor</name>
    <dbReference type="NCBI Taxonomy" id="989"/>
    <lineage>
        <taxon>Bacteria</taxon>
        <taxon>Pseudomonadati</taxon>
        <taxon>Bacteroidota</taxon>
        <taxon>Bacteroidia</taxon>
        <taxon>Marinilabiliales</taxon>
        <taxon>Marinilabiliaceae</taxon>
        <taxon>Marinilabilia</taxon>
    </lineage>
</organism>
<evidence type="ECO:0000256" key="1">
    <source>
        <dbReference type="SAM" id="Coils"/>
    </source>
</evidence>
<evidence type="ECO:0000313" key="4">
    <source>
        <dbReference type="Proteomes" id="UP000252733"/>
    </source>
</evidence>
<gene>
    <name evidence="3" type="ORF">DFO77_103151</name>
</gene>
<dbReference type="Gene3D" id="1.10.10.10">
    <property type="entry name" value="Winged helix-like DNA-binding domain superfamily/Winged helix DNA-binding domain"/>
    <property type="match status" value="2"/>
</dbReference>
<evidence type="ECO:0000313" key="3">
    <source>
        <dbReference type="EMBL" id="RCW38681.1"/>
    </source>
</evidence>